<dbReference type="EMBL" id="JBHTEK010000001">
    <property type="protein sequence ID" value="MFC7667276.1"/>
    <property type="molecule type" value="Genomic_DNA"/>
</dbReference>
<gene>
    <name evidence="2" type="ORF">ACFQT0_07480</name>
</gene>
<evidence type="ECO:0000313" key="3">
    <source>
        <dbReference type="Proteomes" id="UP001596513"/>
    </source>
</evidence>
<organism evidence="2 3">
    <name type="scientific">Hymenobacter humi</name>
    <dbReference type="NCBI Taxonomy" id="1411620"/>
    <lineage>
        <taxon>Bacteria</taxon>
        <taxon>Pseudomonadati</taxon>
        <taxon>Bacteroidota</taxon>
        <taxon>Cytophagia</taxon>
        <taxon>Cytophagales</taxon>
        <taxon>Hymenobacteraceae</taxon>
        <taxon>Hymenobacter</taxon>
    </lineage>
</organism>
<dbReference type="PROSITE" id="PS51257">
    <property type="entry name" value="PROKAR_LIPOPROTEIN"/>
    <property type="match status" value="1"/>
</dbReference>
<dbReference type="Proteomes" id="UP001596513">
    <property type="component" value="Unassembled WGS sequence"/>
</dbReference>
<protein>
    <recommendedName>
        <fullName evidence="4">DUF4249 family protein</fullName>
    </recommendedName>
</protein>
<evidence type="ECO:0008006" key="4">
    <source>
        <dbReference type="Google" id="ProtNLM"/>
    </source>
</evidence>
<keyword evidence="3" id="KW-1185">Reference proteome</keyword>
<dbReference type="RefSeq" id="WP_380201680.1">
    <property type="nucleotide sequence ID" value="NZ_JBHTEK010000001.1"/>
</dbReference>
<comment type="caution">
    <text evidence="2">The sequence shown here is derived from an EMBL/GenBank/DDBJ whole genome shotgun (WGS) entry which is preliminary data.</text>
</comment>
<proteinExistence type="predicted"/>
<feature type="chain" id="PRO_5047343899" description="DUF4249 family protein" evidence="1">
    <location>
        <begin position="22"/>
        <end position="335"/>
    </location>
</feature>
<feature type="signal peptide" evidence="1">
    <location>
        <begin position="1"/>
        <end position="21"/>
    </location>
</feature>
<evidence type="ECO:0000256" key="1">
    <source>
        <dbReference type="SAM" id="SignalP"/>
    </source>
</evidence>
<accession>A0ABW2U348</accession>
<reference evidence="3" key="1">
    <citation type="journal article" date="2019" name="Int. J. Syst. Evol. Microbiol.">
        <title>The Global Catalogue of Microorganisms (GCM) 10K type strain sequencing project: providing services to taxonomists for standard genome sequencing and annotation.</title>
        <authorList>
            <consortium name="The Broad Institute Genomics Platform"/>
            <consortium name="The Broad Institute Genome Sequencing Center for Infectious Disease"/>
            <person name="Wu L."/>
            <person name="Ma J."/>
        </authorList>
    </citation>
    <scope>NUCLEOTIDE SEQUENCE [LARGE SCALE GENOMIC DNA]</scope>
    <source>
        <strain evidence="3">JCM 19635</strain>
    </source>
</reference>
<name>A0ABW2U348_9BACT</name>
<evidence type="ECO:0000313" key="2">
    <source>
        <dbReference type="EMBL" id="MFC7667276.1"/>
    </source>
</evidence>
<keyword evidence="1" id="KW-0732">Signal</keyword>
<sequence>MRFRLLLFLLPVLLGACSKPAQPVRLDFIGNTTLTSGSRVVNANDTLSTKAYAVAKDNLLKRLRITVRYEPGPSPVLYPVPISGFNPNNAPGPQEIVYLDSLIKPTAAAQESEYLFENQFSARSTSGAERWQYTAIDAADGSASRAYRLTVRKADSAAVFHNYTTVIRPVPGSPLAASVLHDRARVFLSLRDGLLLPKYAVRNNEASVQANQQLIDLVCVANRAGTTIRLDATAADSLSRKLAPSSWPVANRRRTRLLNTRLTATEFGNARTTGSFASAFAVGTAATRDSLSTGVLARGNVVAFRTANGYYGLLLVSDLVPGTSPRLNCSIKVQK</sequence>